<dbReference type="OrthoDB" id="10468353at2759"/>
<feature type="compositionally biased region" description="Pro residues" evidence="1">
    <location>
        <begin position="1"/>
        <end position="10"/>
    </location>
</feature>
<sequence>MDLENPPPPYEEVERGRPPAYRTRRGDEEVLFTSWSTDLHFEEITFSPALSIAPEPYRARPHADLNDTHGAPGQRCSPPLGPRAPSSRTPWWNRGPEGDGQHTGVWHQLASYPRWLRIHSKITRWTIFIIILPAICITKFAAIARDDLSDDPYDWNCENHYLAHASEPWYSSLGNPPAGSGRYHSQCRGLYAWAQLTLAVGILSCLRALYQIIKRGIFDWSAAEHGNKLRRSTADTLEFVGVFASAVAAVLYLVSAVLLGTSRLFTGPSTEDEWYRSLYTACLSLVCLNCVASVHQAVILTLVAYVRRRRRWAAGTAPDMPQQQQ</sequence>
<comment type="caution">
    <text evidence="3">The sequence shown here is derived from an EMBL/GenBank/DDBJ whole genome shotgun (WGS) entry which is preliminary data.</text>
</comment>
<feature type="transmembrane region" description="Helical" evidence="2">
    <location>
        <begin position="190"/>
        <end position="210"/>
    </location>
</feature>
<evidence type="ECO:0000313" key="4">
    <source>
        <dbReference type="Proteomes" id="UP001055219"/>
    </source>
</evidence>
<evidence type="ECO:0000313" key="3">
    <source>
        <dbReference type="EMBL" id="KAI6784143.1"/>
    </source>
</evidence>
<keyword evidence="2" id="KW-1133">Transmembrane helix</keyword>
<keyword evidence="4" id="KW-1185">Reference proteome</keyword>
<feature type="region of interest" description="Disordered" evidence="1">
    <location>
        <begin position="1"/>
        <end position="25"/>
    </location>
</feature>
<evidence type="ECO:0000256" key="1">
    <source>
        <dbReference type="SAM" id="MobiDB-lite"/>
    </source>
</evidence>
<accession>A0A9P9Y6F8</accession>
<proteinExistence type="predicted"/>
<protein>
    <submittedName>
        <fullName evidence="3">Uncharacterized protein</fullName>
    </submittedName>
</protein>
<feature type="transmembrane region" description="Helical" evidence="2">
    <location>
        <begin position="125"/>
        <end position="144"/>
    </location>
</feature>
<feature type="transmembrane region" description="Helical" evidence="2">
    <location>
        <begin position="237"/>
        <end position="258"/>
    </location>
</feature>
<keyword evidence="2" id="KW-0472">Membrane</keyword>
<feature type="transmembrane region" description="Helical" evidence="2">
    <location>
        <begin position="278"/>
        <end position="306"/>
    </location>
</feature>
<dbReference type="AlphaFoldDB" id="A0A9P9Y6F8"/>
<name>A0A9P9Y6F8_9HYPO</name>
<keyword evidence="2" id="KW-0812">Transmembrane</keyword>
<dbReference type="Proteomes" id="UP001055219">
    <property type="component" value="Unassembled WGS sequence"/>
</dbReference>
<reference evidence="3" key="1">
    <citation type="journal article" date="2021" name="J Fungi (Basel)">
        <title>Genomic and Metabolomic Analyses of the Marine Fungus Emericellopsis cladophorae: Insights into Saltwater Adaptability Mechanisms and Its Biosynthetic Potential.</title>
        <authorList>
            <person name="Goncalves M.F.M."/>
            <person name="Hilario S."/>
            <person name="Van de Peer Y."/>
            <person name="Esteves A.C."/>
            <person name="Alves A."/>
        </authorList>
    </citation>
    <scope>NUCLEOTIDE SEQUENCE</scope>
    <source>
        <strain evidence="3">MUM 19.33</strain>
    </source>
</reference>
<dbReference type="EMBL" id="JAGIXG020000005">
    <property type="protein sequence ID" value="KAI6784143.1"/>
    <property type="molecule type" value="Genomic_DNA"/>
</dbReference>
<feature type="region of interest" description="Disordered" evidence="1">
    <location>
        <begin position="59"/>
        <end position="102"/>
    </location>
</feature>
<dbReference type="GeneID" id="75831175"/>
<reference evidence="3" key="2">
    <citation type="submission" date="2022-07" db="EMBL/GenBank/DDBJ databases">
        <authorList>
            <person name="Goncalves M.F.M."/>
            <person name="Hilario S."/>
            <person name="Van De Peer Y."/>
            <person name="Esteves A.C."/>
            <person name="Alves A."/>
        </authorList>
    </citation>
    <scope>NUCLEOTIDE SEQUENCE</scope>
    <source>
        <strain evidence="3">MUM 19.33</strain>
    </source>
</reference>
<evidence type="ECO:0000256" key="2">
    <source>
        <dbReference type="SAM" id="Phobius"/>
    </source>
</evidence>
<gene>
    <name evidence="3" type="ORF">J7T54_004689</name>
</gene>
<organism evidence="3 4">
    <name type="scientific">Emericellopsis cladophorae</name>
    <dbReference type="NCBI Taxonomy" id="2686198"/>
    <lineage>
        <taxon>Eukaryota</taxon>
        <taxon>Fungi</taxon>
        <taxon>Dikarya</taxon>
        <taxon>Ascomycota</taxon>
        <taxon>Pezizomycotina</taxon>
        <taxon>Sordariomycetes</taxon>
        <taxon>Hypocreomycetidae</taxon>
        <taxon>Hypocreales</taxon>
        <taxon>Bionectriaceae</taxon>
        <taxon>Emericellopsis</taxon>
    </lineage>
</organism>
<dbReference type="RefSeq" id="XP_051364999.1">
    <property type="nucleotide sequence ID" value="XM_051503369.1"/>
</dbReference>